<feature type="transmembrane region" description="Helical" evidence="1">
    <location>
        <begin position="207"/>
        <end position="227"/>
    </location>
</feature>
<dbReference type="VEuPathDB" id="TrichDB:TVAGG3_0170900"/>
<feature type="transmembrane region" description="Helical" evidence="1">
    <location>
        <begin position="182"/>
        <end position="201"/>
    </location>
</feature>
<feature type="transmembrane region" description="Helical" evidence="1">
    <location>
        <begin position="297"/>
        <end position="317"/>
    </location>
</feature>
<dbReference type="InParanoid" id="A2DK89"/>
<reference evidence="2" key="1">
    <citation type="submission" date="2006-10" db="EMBL/GenBank/DDBJ databases">
        <authorList>
            <person name="Amadeo P."/>
            <person name="Zhao Q."/>
            <person name="Wortman J."/>
            <person name="Fraser-Liggett C."/>
            <person name="Carlton J."/>
        </authorList>
    </citation>
    <scope>NUCLEOTIDE SEQUENCE</scope>
    <source>
        <strain evidence="2">G3</strain>
    </source>
</reference>
<keyword evidence="1" id="KW-0812">Transmembrane</keyword>
<dbReference type="RefSeq" id="XP_001580246.1">
    <property type="nucleotide sequence ID" value="XM_001580196.1"/>
</dbReference>
<feature type="transmembrane region" description="Helical" evidence="1">
    <location>
        <begin position="332"/>
        <end position="353"/>
    </location>
</feature>
<accession>A2DK89</accession>
<dbReference type="EMBL" id="DS113210">
    <property type="protein sequence ID" value="EAY19260.1"/>
    <property type="molecule type" value="Genomic_DNA"/>
</dbReference>
<dbReference type="AlphaFoldDB" id="A2DK89"/>
<feature type="transmembrane region" description="Helical" evidence="1">
    <location>
        <begin position="147"/>
        <end position="170"/>
    </location>
</feature>
<sequence length="371" mass="43246">MFKAADDYVVGEGSLTVVGDIKEETDFQKHWCFTIPKKYNNTVDVRQHLVIEYKNTKDANTKPTITYTRTFVNGVENITSWYPSKIEFDKNSKFTPKWKFYHNQFNGTDNISFHNTLDCHNLNITKLHWTCKYKIITHESIYVIQNWAFALFLLAYRRPYSVVLIILYLLTQIPEYQNLTFNLFLGAATLYSAYMALPVVLYRKSVWITIVYVISIFSYILSSFWYSDEITNAFATGKMPAMHIIAAAFVVNCAKILLDDYDPKLWHTFIGTLFVYAAFLLYYFIPGNYMDLKEGRRIFGIVTLPFVSFGLFAIIVSEFRSITSKKEDKFNIFILIFLIIMFIIPLIPLSIVLDHIHTEKAKVPPPLFELH</sequence>
<proteinExistence type="predicted"/>
<keyword evidence="3" id="KW-1185">Reference proteome</keyword>
<gene>
    <name evidence="2" type="ORF">TVAG_214850</name>
</gene>
<evidence type="ECO:0000256" key="1">
    <source>
        <dbReference type="SAM" id="Phobius"/>
    </source>
</evidence>
<dbReference type="Proteomes" id="UP000001542">
    <property type="component" value="Unassembled WGS sequence"/>
</dbReference>
<reference evidence="2" key="2">
    <citation type="journal article" date="2007" name="Science">
        <title>Draft genome sequence of the sexually transmitted pathogen Trichomonas vaginalis.</title>
        <authorList>
            <person name="Carlton J.M."/>
            <person name="Hirt R.P."/>
            <person name="Silva J.C."/>
            <person name="Delcher A.L."/>
            <person name="Schatz M."/>
            <person name="Zhao Q."/>
            <person name="Wortman J.R."/>
            <person name="Bidwell S.L."/>
            <person name="Alsmark U.C.M."/>
            <person name="Besteiro S."/>
            <person name="Sicheritz-Ponten T."/>
            <person name="Noel C.J."/>
            <person name="Dacks J.B."/>
            <person name="Foster P.G."/>
            <person name="Simillion C."/>
            <person name="Van de Peer Y."/>
            <person name="Miranda-Saavedra D."/>
            <person name="Barton G.J."/>
            <person name="Westrop G.D."/>
            <person name="Mueller S."/>
            <person name="Dessi D."/>
            <person name="Fiori P.L."/>
            <person name="Ren Q."/>
            <person name="Paulsen I."/>
            <person name="Zhang H."/>
            <person name="Bastida-Corcuera F.D."/>
            <person name="Simoes-Barbosa A."/>
            <person name="Brown M.T."/>
            <person name="Hayes R.D."/>
            <person name="Mukherjee M."/>
            <person name="Okumura C.Y."/>
            <person name="Schneider R."/>
            <person name="Smith A.J."/>
            <person name="Vanacova S."/>
            <person name="Villalvazo M."/>
            <person name="Haas B.J."/>
            <person name="Pertea M."/>
            <person name="Feldblyum T.V."/>
            <person name="Utterback T.R."/>
            <person name="Shu C.L."/>
            <person name="Osoegawa K."/>
            <person name="de Jong P.J."/>
            <person name="Hrdy I."/>
            <person name="Horvathova L."/>
            <person name="Zubacova Z."/>
            <person name="Dolezal P."/>
            <person name="Malik S.B."/>
            <person name="Logsdon J.M. Jr."/>
            <person name="Henze K."/>
            <person name="Gupta A."/>
            <person name="Wang C.C."/>
            <person name="Dunne R.L."/>
            <person name="Upcroft J.A."/>
            <person name="Upcroft P."/>
            <person name="White O."/>
            <person name="Salzberg S.L."/>
            <person name="Tang P."/>
            <person name="Chiu C.-H."/>
            <person name="Lee Y.-S."/>
            <person name="Embley T.M."/>
            <person name="Coombs G.H."/>
            <person name="Mottram J.C."/>
            <person name="Tachezy J."/>
            <person name="Fraser-Liggett C.M."/>
            <person name="Johnson P.J."/>
        </authorList>
    </citation>
    <scope>NUCLEOTIDE SEQUENCE [LARGE SCALE GENOMIC DNA]</scope>
    <source>
        <strain evidence="2">G3</strain>
    </source>
</reference>
<organism evidence="2 3">
    <name type="scientific">Trichomonas vaginalis (strain ATCC PRA-98 / G3)</name>
    <dbReference type="NCBI Taxonomy" id="412133"/>
    <lineage>
        <taxon>Eukaryota</taxon>
        <taxon>Metamonada</taxon>
        <taxon>Parabasalia</taxon>
        <taxon>Trichomonadida</taxon>
        <taxon>Trichomonadidae</taxon>
        <taxon>Trichomonas</taxon>
    </lineage>
</organism>
<protein>
    <submittedName>
        <fullName evidence="2">Uncharacterized protein</fullName>
    </submittedName>
</protein>
<evidence type="ECO:0000313" key="3">
    <source>
        <dbReference type="Proteomes" id="UP000001542"/>
    </source>
</evidence>
<name>A2DK89_TRIV3</name>
<dbReference type="VEuPathDB" id="TrichDB:TVAG_214850"/>
<feature type="transmembrane region" description="Helical" evidence="1">
    <location>
        <begin position="239"/>
        <end position="258"/>
    </location>
</feature>
<keyword evidence="1" id="KW-1133">Transmembrane helix</keyword>
<evidence type="ECO:0000313" key="2">
    <source>
        <dbReference type="EMBL" id="EAY19260.1"/>
    </source>
</evidence>
<feature type="transmembrane region" description="Helical" evidence="1">
    <location>
        <begin position="264"/>
        <end position="285"/>
    </location>
</feature>
<dbReference type="KEGG" id="tva:5464785"/>
<keyword evidence="1" id="KW-0472">Membrane</keyword>